<accession>A0A8C5SI85</accession>
<protein>
    <recommendedName>
        <fullName evidence="13">Protein PALS1</fullName>
    </recommendedName>
    <alternativeName>
        <fullName evidence="14">Protein associated with Lin-7 1</fullName>
    </alternativeName>
</protein>
<evidence type="ECO:0000313" key="22">
    <source>
        <dbReference type="Proteomes" id="UP000694406"/>
    </source>
</evidence>
<dbReference type="GO" id="GO:0005923">
    <property type="term" value="C:bicellular tight junction"/>
    <property type="evidence" value="ECO:0007669"/>
    <property type="project" value="UniProtKB-SubCell"/>
</dbReference>
<dbReference type="PROSITE" id="PS00856">
    <property type="entry name" value="GUANYLATE_KINASE_1"/>
    <property type="match status" value="1"/>
</dbReference>
<reference evidence="21" key="1">
    <citation type="submission" date="2025-08" db="UniProtKB">
        <authorList>
            <consortium name="Ensembl"/>
        </authorList>
    </citation>
    <scope>IDENTIFICATION</scope>
</reference>
<dbReference type="SMART" id="SM00072">
    <property type="entry name" value="GuKc"/>
    <property type="match status" value="1"/>
</dbReference>
<feature type="domain" description="PDZ" evidence="19">
    <location>
        <begin position="268"/>
        <end position="348"/>
    </location>
</feature>
<dbReference type="InterPro" id="IPR008144">
    <property type="entry name" value="Guanylate_kin-like_dom"/>
</dbReference>
<dbReference type="InterPro" id="IPR001478">
    <property type="entry name" value="PDZ"/>
</dbReference>
<feature type="domain" description="SH3" evidence="17">
    <location>
        <begin position="357"/>
        <end position="429"/>
    </location>
</feature>
<name>A0A8C5SI85_LATLA</name>
<dbReference type="GeneTree" id="ENSGT00940000156087"/>
<dbReference type="GO" id="GO:0016324">
    <property type="term" value="C:apical plasma membrane"/>
    <property type="evidence" value="ECO:0007669"/>
    <property type="project" value="UniProtKB-SubCell"/>
</dbReference>
<dbReference type="InterPro" id="IPR036028">
    <property type="entry name" value="SH3-like_dom_sf"/>
</dbReference>
<dbReference type="InterPro" id="IPR014775">
    <property type="entry name" value="L27_C"/>
</dbReference>
<feature type="domain" description="Guanylate kinase-like" evidence="18">
    <location>
        <begin position="491"/>
        <end position="641"/>
    </location>
</feature>
<evidence type="ECO:0000256" key="10">
    <source>
        <dbReference type="ARBA" id="ARBA00022840"/>
    </source>
</evidence>
<dbReference type="SUPFAM" id="SSF101288">
    <property type="entry name" value="L27 domain"/>
    <property type="match status" value="2"/>
</dbReference>
<evidence type="ECO:0000256" key="13">
    <source>
        <dbReference type="ARBA" id="ARBA00024392"/>
    </source>
</evidence>
<dbReference type="InterPro" id="IPR035601">
    <property type="entry name" value="MPP5_SH3"/>
</dbReference>
<evidence type="ECO:0000256" key="5">
    <source>
        <dbReference type="ARBA" id="ARBA00022427"/>
    </source>
</evidence>
<evidence type="ECO:0000256" key="12">
    <source>
        <dbReference type="ARBA" id="ARBA00023136"/>
    </source>
</evidence>
<keyword evidence="12" id="KW-0472">Membrane</keyword>
<dbReference type="InterPro" id="IPR036892">
    <property type="entry name" value="L27_dom_sf"/>
</dbReference>
<dbReference type="GO" id="GO:0019904">
    <property type="term" value="F:protein domain specific binding"/>
    <property type="evidence" value="ECO:0007669"/>
    <property type="project" value="Ensembl"/>
</dbReference>
<evidence type="ECO:0000259" key="20">
    <source>
        <dbReference type="PROSITE" id="PS51022"/>
    </source>
</evidence>
<evidence type="ECO:0000256" key="9">
    <source>
        <dbReference type="ARBA" id="ARBA00022741"/>
    </source>
</evidence>
<dbReference type="InterPro" id="IPR036034">
    <property type="entry name" value="PDZ_sf"/>
</dbReference>
<dbReference type="Ensembl" id="ENSLLTT00000017574.1">
    <property type="protein sequence ID" value="ENSLLTP00000016936.1"/>
    <property type="gene ID" value="ENSLLTG00000012899.1"/>
</dbReference>
<dbReference type="PROSITE" id="PS50052">
    <property type="entry name" value="GUANYLATE_KINASE_2"/>
    <property type="match status" value="1"/>
</dbReference>
<evidence type="ECO:0000256" key="6">
    <source>
        <dbReference type="ARBA" id="ARBA00022443"/>
    </source>
</evidence>
<dbReference type="InterPro" id="IPR004172">
    <property type="entry name" value="L27_dom"/>
</dbReference>
<dbReference type="Gene3D" id="3.40.50.300">
    <property type="entry name" value="P-loop containing nucleotide triphosphate hydrolases"/>
    <property type="match status" value="1"/>
</dbReference>
<dbReference type="SUPFAM" id="SSF50156">
    <property type="entry name" value="PDZ domain-like"/>
    <property type="match status" value="1"/>
</dbReference>
<evidence type="ECO:0000256" key="4">
    <source>
        <dbReference type="ARBA" id="ARBA00007014"/>
    </source>
</evidence>
<dbReference type="Gene3D" id="2.30.30.40">
    <property type="entry name" value="SH3 Domains"/>
    <property type="match status" value="1"/>
</dbReference>
<dbReference type="GO" id="GO:0005737">
    <property type="term" value="C:cytoplasm"/>
    <property type="evidence" value="ECO:0007669"/>
    <property type="project" value="Ensembl"/>
</dbReference>
<evidence type="ECO:0000259" key="19">
    <source>
        <dbReference type="PROSITE" id="PS50106"/>
    </source>
</evidence>
<dbReference type="Pfam" id="PF00625">
    <property type="entry name" value="Guanylate_kin"/>
    <property type="match status" value="1"/>
</dbReference>
<keyword evidence="11" id="KW-0965">Cell junction</keyword>
<dbReference type="SUPFAM" id="SSF50044">
    <property type="entry name" value="SH3-domain"/>
    <property type="match status" value="1"/>
</dbReference>
<dbReference type="SMART" id="SM00228">
    <property type="entry name" value="PDZ"/>
    <property type="match status" value="1"/>
</dbReference>
<dbReference type="FunFam" id="2.30.30.40:FF:000105">
    <property type="entry name" value="MAGUK p55 subfamily member 5"/>
    <property type="match status" value="1"/>
</dbReference>
<dbReference type="Gene3D" id="1.10.287.650">
    <property type="entry name" value="L27 domain"/>
    <property type="match status" value="2"/>
</dbReference>
<evidence type="ECO:0000256" key="2">
    <source>
        <dbReference type="ARBA" id="ARBA00004221"/>
    </source>
</evidence>
<dbReference type="PANTHER" id="PTHR23122">
    <property type="entry name" value="MEMBRANE-ASSOCIATED GUANYLATE KINASE MAGUK"/>
    <property type="match status" value="1"/>
</dbReference>
<dbReference type="Pfam" id="PF00595">
    <property type="entry name" value="PDZ"/>
    <property type="match status" value="1"/>
</dbReference>
<comment type="subcellular location">
    <subcellularLocation>
        <location evidence="2">Apical cell membrane</location>
    </subcellularLocation>
    <subcellularLocation>
        <location evidence="3">Cell junction</location>
        <location evidence="3">Tight junction</location>
    </subcellularLocation>
    <subcellularLocation>
        <location evidence="1">Cell membrane</location>
        <topology evidence="1">Peripheral membrane protein</topology>
    </subcellularLocation>
</comment>
<evidence type="ECO:0000256" key="15">
    <source>
        <dbReference type="PROSITE-ProRule" id="PRU00192"/>
    </source>
</evidence>
<keyword evidence="10" id="KW-0067">ATP-binding</keyword>
<keyword evidence="8" id="KW-0677">Repeat</keyword>
<dbReference type="PROSITE" id="PS50002">
    <property type="entry name" value="SH3"/>
    <property type="match status" value="1"/>
</dbReference>
<dbReference type="InterPro" id="IPR015145">
    <property type="entry name" value="L27_N"/>
</dbReference>
<evidence type="ECO:0000256" key="14">
    <source>
        <dbReference type="ARBA" id="ARBA00031033"/>
    </source>
</evidence>
<dbReference type="GO" id="GO:0005524">
    <property type="term" value="F:ATP binding"/>
    <property type="evidence" value="ECO:0007669"/>
    <property type="project" value="UniProtKB-KW"/>
</dbReference>
<feature type="domain" description="L27" evidence="20">
    <location>
        <begin position="132"/>
        <end position="189"/>
    </location>
</feature>
<dbReference type="SMART" id="SM00326">
    <property type="entry name" value="SH3"/>
    <property type="match status" value="1"/>
</dbReference>
<dbReference type="InterPro" id="IPR001452">
    <property type="entry name" value="SH3_domain"/>
</dbReference>
<dbReference type="GO" id="GO:0007420">
    <property type="term" value="P:brain development"/>
    <property type="evidence" value="ECO:0007669"/>
    <property type="project" value="UniProtKB-ARBA"/>
</dbReference>
<dbReference type="SMART" id="SM00569">
    <property type="entry name" value="L27"/>
    <property type="match status" value="2"/>
</dbReference>
<dbReference type="Pfam" id="PF02828">
    <property type="entry name" value="L27"/>
    <property type="match status" value="1"/>
</dbReference>
<dbReference type="InterPro" id="IPR027417">
    <property type="entry name" value="P-loop_NTPase"/>
</dbReference>
<evidence type="ECO:0000256" key="1">
    <source>
        <dbReference type="ARBA" id="ARBA00004202"/>
    </source>
</evidence>
<dbReference type="GO" id="GO:0008104">
    <property type="term" value="P:intracellular protein localization"/>
    <property type="evidence" value="ECO:0007669"/>
    <property type="project" value="UniProtKB-ARBA"/>
</dbReference>
<dbReference type="Proteomes" id="UP000694406">
    <property type="component" value="Unplaced"/>
</dbReference>
<dbReference type="PROSITE" id="PS50106">
    <property type="entry name" value="PDZ"/>
    <property type="match status" value="1"/>
</dbReference>
<sequence>MFDKLYSFSHRTMTTSHMNGHVTEDSDSETKIMDLAPLEESQKHREMAVDCPGDLGNRMMPLRRSAQLERIRQQQEDLRRRREEDGKKQELDLNSSMRLKKLAQIPPKTGIDNPMFDTGEGVILESPHCAVKVLEVDELLCSLKHVQHTLIDPQSQEEIALILQLVQNTDFQNAFKIHNAVTVHMNKASPPYPLISNAQELAQEVQNVLRPSHQKDGLELNSLLNAPHVQALLLAHDKVAEQEMQPESVSDEKIYENVGVYGGETVKIVRIEKARDIPLGATVRNEMDSVIISRIVKGGAAEKSGLLHEGDEVLEINGIEIRGKDVNEVFDLLADMHGTLTFVLIPSQQNKPPPTKETVIHVKAHFDYDPSDDPYVPCRELGLSFQKGDILHVISQEDPNWWQAYRDGDEENQPLAGLIPGKSFQQQREAMKQTIEEDKEPEKSGKLWCAKKNKKKRKKVLYNANKNDDYDNEEILTYEEMSLYHQPANRKRPIVLIGPQNCGQNELWQRLMNNEADRFASAVPHTTRNRRDNEVAGRDYHFVSRQVFETDITAGKFIEHGEFEKNLYGTSIDSVRQVINSGKICLLNLHTQSLKSLRNSDLKPYIIFIAPPSQERLRALLAKEGKNPKVILIGNVFNCVV</sequence>
<dbReference type="InterPro" id="IPR008145">
    <property type="entry name" value="GK/Ca_channel_bsu"/>
</dbReference>
<dbReference type="Pfam" id="PF09060">
    <property type="entry name" value="L27_N"/>
    <property type="match status" value="1"/>
</dbReference>
<dbReference type="Pfam" id="PF07653">
    <property type="entry name" value="SH3_2"/>
    <property type="match status" value="1"/>
</dbReference>
<organism evidence="21 22">
    <name type="scientific">Laticauda laticaudata</name>
    <name type="common">Blue-ringed sea krait</name>
    <name type="synonym">Blue-lipped sea krait</name>
    <dbReference type="NCBI Taxonomy" id="8630"/>
    <lineage>
        <taxon>Eukaryota</taxon>
        <taxon>Metazoa</taxon>
        <taxon>Chordata</taxon>
        <taxon>Craniata</taxon>
        <taxon>Vertebrata</taxon>
        <taxon>Euteleostomi</taxon>
        <taxon>Lepidosauria</taxon>
        <taxon>Squamata</taxon>
        <taxon>Bifurcata</taxon>
        <taxon>Unidentata</taxon>
        <taxon>Episquamata</taxon>
        <taxon>Toxicofera</taxon>
        <taxon>Serpentes</taxon>
        <taxon>Colubroidea</taxon>
        <taxon>Elapidae</taxon>
        <taxon>Laticaudinae</taxon>
        <taxon>Laticauda</taxon>
    </lineage>
</organism>
<dbReference type="InterPro" id="IPR020590">
    <property type="entry name" value="Guanylate_kinase_CS"/>
</dbReference>
<dbReference type="GO" id="GO:0042802">
    <property type="term" value="F:identical protein binding"/>
    <property type="evidence" value="ECO:0007669"/>
    <property type="project" value="Ensembl"/>
</dbReference>
<evidence type="ECO:0000259" key="18">
    <source>
        <dbReference type="PROSITE" id="PS50052"/>
    </source>
</evidence>
<evidence type="ECO:0000256" key="3">
    <source>
        <dbReference type="ARBA" id="ARBA00004435"/>
    </source>
</evidence>
<dbReference type="FunFam" id="2.30.42.10:FF:000088">
    <property type="entry name" value="MAGUK p55 subfamily member 5"/>
    <property type="match status" value="1"/>
</dbReference>
<dbReference type="CDD" id="cd06798">
    <property type="entry name" value="PDZ_MPP5-like"/>
    <property type="match status" value="1"/>
</dbReference>
<feature type="domain" description="L27" evidence="20">
    <location>
        <begin position="191"/>
        <end position="247"/>
    </location>
</feature>
<evidence type="ECO:0000313" key="21">
    <source>
        <dbReference type="Ensembl" id="ENSLLTP00000016936.1"/>
    </source>
</evidence>
<dbReference type="GO" id="GO:0048699">
    <property type="term" value="P:generation of neurons"/>
    <property type="evidence" value="ECO:0007669"/>
    <property type="project" value="UniProtKB-ARBA"/>
</dbReference>
<keyword evidence="6 15" id="KW-0728">SH3 domain</keyword>
<evidence type="ECO:0000259" key="17">
    <source>
        <dbReference type="PROSITE" id="PS50002"/>
    </source>
</evidence>
<evidence type="ECO:0000256" key="16">
    <source>
        <dbReference type="SAM" id="MobiDB-lite"/>
    </source>
</evidence>
<dbReference type="InterPro" id="IPR050716">
    <property type="entry name" value="MAGUK"/>
</dbReference>
<gene>
    <name evidence="21" type="primary">PALS1</name>
</gene>
<dbReference type="GO" id="GO:0002011">
    <property type="term" value="P:morphogenesis of an epithelial sheet"/>
    <property type="evidence" value="ECO:0007669"/>
    <property type="project" value="Ensembl"/>
</dbReference>
<keyword evidence="22" id="KW-1185">Reference proteome</keyword>
<feature type="region of interest" description="Disordered" evidence="16">
    <location>
        <begin position="71"/>
        <end position="90"/>
    </location>
</feature>
<dbReference type="GO" id="GO:0005912">
    <property type="term" value="C:adherens junction"/>
    <property type="evidence" value="ECO:0007669"/>
    <property type="project" value="Ensembl"/>
</dbReference>
<dbReference type="GO" id="GO:0032991">
    <property type="term" value="C:protein-containing complex"/>
    <property type="evidence" value="ECO:0007669"/>
    <property type="project" value="Ensembl"/>
</dbReference>
<dbReference type="CDD" id="cd12036">
    <property type="entry name" value="SH3_MPP5"/>
    <property type="match status" value="1"/>
</dbReference>
<keyword evidence="5" id="KW-0796">Tight junction</keyword>
<evidence type="ECO:0000256" key="8">
    <source>
        <dbReference type="ARBA" id="ARBA00022737"/>
    </source>
</evidence>
<dbReference type="PROSITE" id="PS51022">
    <property type="entry name" value="L27"/>
    <property type="match status" value="2"/>
</dbReference>
<dbReference type="SUPFAM" id="SSF52540">
    <property type="entry name" value="P-loop containing nucleoside triphosphate hydrolases"/>
    <property type="match status" value="1"/>
</dbReference>
<dbReference type="FunFam" id="3.30.63.10:FF:000002">
    <property type="entry name" value="Guanylate kinase 1"/>
    <property type="match status" value="1"/>
</dbReference>
<keyword evidence="9" id="KW-0547">Nucleotide-binding</keyword>
<dbReference type="AlphaFoldDB" id="A0A8C5SI85"/>
<dbReference type="Gene3D" id="2.30.42.10">
    <property type="match status" value="1"/>
</dbReference>
<evidence type="ECO:0000256" key="11">
    <source>
        <dbReference type="ARBA" id="ARBA00022949"/>
    </source>
</evidence>
<evidence type="ECO:0000256" key="7">
    <source>
        <dbReference type="ARBA" id="ARBA00022475"/>
    </source>
</evidence>
<dbReference type="CDD" id="cd00071">
    <property type="entry name" value="GMPK"/>
    <property type="match status" value="1"/>
</dbReference>
<keyword evidence="7" id="KW-1003">Cell membrane</keyword>
<proteinExistence type="inferred from homology"/>
<reference evidence="21" key="2">
    <citation type="submission" date="2025-09" db="UniProtKB">
        <authorList>
            <consortium name="Ensembl"/>
        </authorList>
    </citation>
    <scope>IDENTIFICATION</scope>
</reference>
<comment type="similarity">
    <text evidence="4">Belongs to the MAGUK family.</text>
</comment>